<evidence type="ECO:0000313" key="2">
    <source>
        <dbReference type="EMBL" id="QDT52151.1"/>
    </source>
</evidence>
<gene>
    <name evidence="2" type="ORF">Pan44_01600</name>
</gene>
<feature type="region of interest" description="Disordered" evidence="1">
    <location>
        <begin position="228"/>
        <end position="280"/>
    </location>
</feature>
<dbReference type="RefSeq" id="WP_145026292.1">
    <property type="nucleotide sequence ID" value="NZ_CP036271.1"/>
</dbReference>
<dbReference type="KEGG" id="ccos:Pan44_01600"/>
<feature type="region of interest" description="Disordered" evidence="1">
    <location>
        <begin position="153"/>
        <end position="197"/>
    </location>
</feature>
<keyword evidence="3" id="KW-1185">Reference proteome</keyword>
<dbReference type="AlphaFoldDB" id="A0A517S7P2"/>
<feature type="compositionally biased region" description="Basic and acidic residues" evidence="1">
    <location>
        <begin position="157"/>
        <end position="181"/>
    </location>
</feature>
<dbReference type="Proteomes" id="UP000315700">
    <property type="component" value="Chromosome"/>
</dbReference>
<dbReference type="EMBL" id="CP036271">
    <property type="protein sequence ID" value="QDT52151.1"/>
    <property type="molecule type" value="Genomic_DNA"/>
</dbReference>
<dbReference type="InParanoid" id="A0A517S7P2"/>
<dbReference type="OrthoDB" id="291901at2"/>
<name>A0A517S7P2_9PLAN</name>
<accession>A0A517S7P2</accession>
<sequence length="280" mass="30067">MAVSRLREQVADWRAVAEFDQSARLLRNIALSGCESKNGYRYSESALRRAARLYDQKPVFLDHAGQAVEAAARSTRDLVGSIVNPRFDAGRLRGDVRVLETESGRTFLALVEGNTPGVGMSHVVLAQRSVDGTTVERIEDVISVDVVVRPATTSTFRESEDGPPRRPDVDFREAEEVREPAVSESAPPGPGSADKGMMDEVLPRLVSVLERVEAALEKAGGVLAAGAGVQEEAHRRRDATAPAGVSLLERMRPARATSSPRLEGGSGLSRGAFVAAVRGR</sequence>
<reference evidence="2 3" key="1">
    <citation type="submission" date="2019-02" db="EMBL/GenBank/DDBJ databases">
        <title>Deep-cultivation of Planctomycetes and their phenomic and genomic characterization uncovers novel biology.</title>
        <authorList>
            <person name="Wiegand S."/>
            <person name="Jogler M."/>
            <person name="Boedeker C."/>
            <person name="Pinto D."/>
            <person name="Vollmers J."/>
            <person name="Rivas-Marin E."/>
            <person name="Kohn T."/>
            <person name="Peeters S.H."/>
            <person name="Heuer A."/>
            <person name="Rast P."/>
            <person name="Oberbeckmann S."/>
            <person name="Bunk B."/>
            <person name="Jeske O."/>
            <person name="Meyerdierks A."/>
            <person name="Storesund J.E."/>
            <person name="Kallscheuer N."/>
            <person name="Luecker S."/>
            <person name="Lage O.M."/>
            <person name="Pohl T."/>
            <person name="Merkel B.J."/>
            <person name="Hornburger P."/>
            <person name="Mueller R.-W."/>
            <person name="Bruemmer F."/>
            <person name="Labrenz M."/>
            <person name="Spormann A.M."/>
            <person name="Op den Camp H."/>
            <person name="Overmann J."/>
            <person name="Amann R."/>
            <person name="Jetten M.S.M."/>
            <person name="Mascher T."/>
            <person name="Medema M.H."/>
            <person name="Devos D.P."/>
            <person name="Kaster A.-K."/>
            <person name="Ovreas L."/>
            <person name="Rohde M."/>
            <person name="Galperin M.Y."/>
            <person name="Jogler C."/>
        </authorList>
    </citation>
    <scope>NUCLEOTIDE SEQUENCE [LARGE SCALE GENOMIC DNA]</scope>
    <source>
        <strain evidence="2 3">Pan44</strain>
    </source>
</reference>
<organism evidence="2 3">
    <name type="scientific">Caulifigura coniformis</name>
    <dbReference type="NCBI Taxonomy" id="2527983"/>
    <lineage>
        <taxon>Bacteria</taxon>
        <taxon>Pseudomonadati</taxon>
        <taxon>Planctomycetota</taxon>
        <taxon>Planctomycetia</taxon>
        <taxon>Planctomycetales</taxon>
        <taxon>Planctomycetaceae</taxon>
        <taxon>Caulifigura</taxon>
    </lineage>
</organism>
<evidence type="ECO:0000256" key="1">
    <source>
        <dbReference type="SAM" id="MobiDB-lite"/>
    </source>
</evidence>
<protein>
    <submittedName>
        <fullName evidence="2">Uncharacterized protein</fullName>
    </submittedName>
</protein>
<evidence type="ECO:0000313" key="3">
    <source>
        <dbReference type="Proteomes" id="UP000315700"/>
    </source>
</evidence>
<proteinExistence type="predicted"/>